<dbReference type="Proteomes" id="UP000284202">
    <property type="component" value="Unassembled WGS sequence"/>
</dbReference>
<dbReference type="PANTHER" id="PTHR35090:SF1">
    <property type="entry name" value="SLR0144 PROTEIN"/>
    <property type="match status" value="1"/>
</dbReference>
<feature type="domain" description="4-vinyl reductase 4VR" evidence="2">
    <location>
        <begin position="147"/>
        <end position="212"/>
    </location>
</feature>
<name>A0A418SM49_9RHOB</name>
<dbReference type="PANTHER" id="PTHR35090">
    <property type="entry name" value="DNA-DIRECTED RNA POLYMERASE SUBUNIT I"/>
    <property type="match status" value="1"/>
</dbReference>
<evidence type="ECO:0000256" key="1">
    <source>
        <dbReference type="SAM" id="MobiDB-lite"/>
    </source>
</evidence>
<dbReference type="InterPro" id="IPR045987">
    <property type="entry name" value="DUF5943"/>
</dbReference>
<dbReference type="Pfam" id="PF19367">
    <property type="entry name" value="DUF5943"/>
    <property type="match status" value="1"/>
</dbReference>
<dbReference type="Gene3D" id="3.30.1380.20">
    <property type="entry name" value="Trafficking protein particle complex subunit 3"/>
    <property type="match status" value="1"/>
</dbReference>
<reference evidence="4" key="1">
    <citation type="submission" date="2018-09" db="EMBL/GenBank/DDBJ databases">
        <title>Acidovorax cavernicola nov. sp. isolated from Gruta de las Maravillas (Aracena, Spain).</title>
        <authorList>
            <person name="Jurado V."/>
            <person name="Gutierrez-Patricio S."/>
            <person name="Gonzalez-Pimentel J.L."/>
            <person name="Miller A.Z."/>
            <person name="Laiz L."/>
            <person name="Saiz-Jimenez C."/>
        </authorList>
    </citation>
    <scope>NUCLEOTIDE SEQUENCE [LARGE SCALE GENOMIC DNA]</scope>
    <source>
        <strain evidence="4">1011MAR3C25</strain>
    </source>
</reference>
<feature type="region of interest" description="Disordered" evidence="1">
    <location>
        <begin position="1"/>
        <end position="25"/>
    </location>
</feature>
<dbReference type="EMBL" id="QZCG01000021">
    <property type="protein sequence ID" value="RJE82040.1"/>
    <property type="molecule type" value="Genomic_DNA"/>
</dbReference>
<evidence type="ECO:0000313" key="4">
    <source>
        <dbReference type="Proteomes" id="UP000284202"/>
    </source>
</evidence>
<proteinExistence type="predicted"/>
<comment type="caution">
    <text evidence="3">The sequence shown here is derived from an EMBL/GenBank/DDBJ whole genome shotgun (WGS) entry which is preliminary data.</text>
</comment>
<dbReference type="InterPro" id="IPR024096">
    <property type="entry name" value="NO_sig/Golgi_transp_ligand-bd"/>
</dbReference>
<sequence>MRGPRLNPISHPMQHLRHDNLTPPPFAGAVLPLGNERDDMQPTVQIDVDETSGVWRTDGLPMVYVPRHFMVNMHKETERTLGRAAYAEMLNRSGAKSARYWCQQQADLLGRPAPEIFAHYLRRLSERGWGRFTIEALDPEHLTARITLRDSIYVLEAEGQATAPTCYMFEGFLIGAMQFMCDARSVQPLSITCRESACTAMGAPECRFEVNCTFAA</sequence>
<evidence type="ECO:0000259" key="2">
    <source>
        <dbReference type="SMART" id="SM00989"/>
    </source>
</evidence>
<dbReference type="InterPro" id="IPR004096">
    <property type="entry name" value="V4R"/>
</dbReference>
<dbReference type="OrthoDB" id="8264576at2"/>
<dbReference type="SMART" id="SM00989">
    <property type="entry name" value="V4R"/>
    <property type="match status" value="1"/>
</dbReference>
<dbReference type="SUPFAM" id="SSF111126">
    <property type="entry name" value="Ligand-binding domain in the NO signalling and Golgi transport"/>
    <property type="match status" value="1"/>
</dbReference>
<accession>A0A418SM49</accession>
<evidence type="ECO:0000313" key="3">
    <source>
        <dbReference type="EMBL" id="RJE82040.1"/>
    </source>
</evidence>
<protein>
    <submittedName>
        <fullName evidence="3">4-vinyl reductase</fullName>
    </submittedName>
</protein>
<organism evidence="3 4">
    <name type="scientific">Paracoccus onubensis</name>
    <dbReference type="NCBI Taxonomy" id="1675788"/>
    <lineage>
        <taxon>Bacteria</taxon>
        <taxon>Pseudomonadati</taxon>
        <taxon>Pseudomonadota</taxon>
        <taxon>Alphaproteobacteria</taxon>
        <taxon>Rhodobacterales</taxon>
        <taxon>Paracoccaceae</taxon>
        <taxon>Paracoccus</taxon>
    </lineage>
</organism>
<dbReference type="AlphaFoldDB" id="A0A418SM49"/>
<gene>
    <name evidence="3" type="ORF">D3P04_22065</name>
</gene>
<keyword evidence="4" id="KW-1185">Reference proteome</keyword>